<dbReference type="SUPFAM" id="SSF56300">
    <property type="entry name" value="Metallo-dependent phosphatases"/>
    <property type="match status" value="1"/>
</dbReference>
<feature type="domain" description="PhoD-like phosphatase metallophosphatase" evidence="2">
    <location>
        <begin position="288"/>
        <end position="542"/>
    </location>
</feature>
<dbReference type="InterPro" id="IPR052900">
    <property type="entry name" value="Phospholipid_Metab_Enz"/>
</dbReference>
<reference evidence="3 4" key="1">
    <citation type="submission" date="2024-01" db="EMBL/GenBank/DDBJ databases">
        <title>A draft genome for a cacao thread blight-causing isolate of Paramarasmius palmivorus.</title>
        <authorList>
            <person name="Baruah I.K."/>
            <person name="Bukari Y."/>
            <person name="Amoako-Attah I."/>
            <person name="Meinhardt L.W."/>
            <person name="Bailey B.A."/>
            <person name="Cohen S.P."/>
        </authorList>
    </citation>
    <scope>NUCLEOTIDE SEQUENCE [LARGE SCALE GENOMIC DNA]</scope>
    <source>
        <strain evidence="3 4">GH-12</strain>
    </source>
</reference>
<dbReference type="CDD" id="cd07389">
    <property type="entry name" value="MPP_PhoD"/>
    <property type="match status" value="1"/>
</dbReference>
<gene>
    <name evidence="3" type="ORF">VNI00_005815</name>
</gene>
<dbReference type="Gene3D" id="3.60.21.70">
    <property type="entry name" value="PhoD-like phosphatase"/>
    <property type="match status" value="1"/>
</dbReference>
<dbReference type="InterPro" id="IPR038607">
    <property type="entry name" value="PhoD-like_sf"/>
</dbReference>
<dbReference type="PANTHER" id="PTHR43606">
    <property type="entry name" value="PHOSPHATASE, PUTATIVE (AFU_ORTHOLOGUE AFUA_6G08710)-RELATED"/>
    <property type="match status" value="1"/>
</dbReference>
<keyword evidence="4" id="KW-1185">Reference proteome</keyword>
<dbReference type="Proteomes" id="UP001383192">
    <property type="component" value="Unassembled WGS sequence"/>
</dbReference>
<dbReference type="AlphaFoldDB" id="A0AAW0DDS4"/>
<dbReference type="InterPro" id="IPR018946">
    <property type="entry name" value="PhoD-like_MPP"/>
</dbReference>
<dbReference type="Pfam" id="PF09423">
    <property type="entry name" value="PhoD"/>
    <property type="match status" value="1"/>
</dbReference>
<evidence type="ECO:0000313" key="3">
    <source>
        <dbReference type="EMBL" id="KAK7049214.1"/>
    </source>
</evidence>
<evidence type="ECO:0000256" key="1">
    <source>
        <dbReference type="SAM" id="MobiDB-lite"/>
    </source>
</evidence>
<protein>
    <recommendedName>
        <fullName evidence="2">PhoD-like phosphatase metallophosphatase domain-containing protein</fullName>
    </recommendedName>
</protein>
<name>A0AAW0DDS4_9AGAR</name>
<proteinExistence type="predicted"/>
<dbReference type="EMBL" id="JAYKXP010000017">
    <property type="protein sequence ID" value="KAK7049214.1"/>
    <property type="molecule type" value="Genomic_DNA"/>
</dbReference>
<feature type="compositionally biased region" description="Basic and acidic residues" evidence="1">
    <location>
        <begin position="55"/>
        <end position="66"/>
    </location>
</feature>
<evidence type="ECO:0000313" key="4">
    <source>
        <dbReference type="Proteomes" id="UP001383192"/>
    </source>
</evidence>
<comment type="caution">
    <text evidence="3">The sequence shown here is derived from an EMBL/GenBank/DDBJ whole genome shotgun (WGS) entry which is preliminary data.</text>
</comment>
<dbReference type="InterPro" id="IPR029052">
    <property type="entry name" value="Metallo-depent_PP-like"/>
</dbReference>
<organism evidence="3 4">
    <name type="scientific">Paramarasmius palmivorus</name>
    <dbReference type="NCBI Taxonomy" id="297713"/>
    <lineage>
        <taxon>Eukaryota</taxon>
        <taxon>Fungi</taxon>
        <taxon>Dikarya</taxon>
        <taxon>Basidiomycota</taxon>
        <taxon>Agaricomycotina</taxon>
        <taxon>Agaricomycetes</taxon>
        <taxon>Agaricomycetidae</taxon>
        <taxon>Agaricales</taxon>
        <taxon>Marasmiineae</taxon>
        <taxon>Marasmiaceae</taxon>
        <taxon>Paramarasmius</taxon>
    </lineage>
</organism>
<feature type="region of interest" description="Disordered" evidence="1">
    <location>
        <begin position="54"/>
        <end position="77"/>
    </location>
</feature>
<dbReference type="PANTHER" id="PTHR43606:SF2">
    <property type="entry name" value="ALKALINE PHOSPHATASE FAMILY PROTEIN (AFU_ORTHOLOGUE AFUA_5G03860)"/>
    <property type="match status" value="1"/>
</dbReference>
<sequence>MGALFWAAATFSTLFRLAAYIFLQIIPTTLCKYVLPPLYFLSLATFFASPSESASNEKENDVKKESPTSPGPQPKRAGPITELLLSLPSRSKQIQWSNAIINLGLALACVELIATPFLDSAVDVIFSRVGAVYPDGAKIVVRYPNATSPLYISWREASHNPDSEHQPWKKGPSLELQEESDWISTVALRGLWPSTSYEYVLSDINGTLLPYPDTPIPFRTFPDPKLPGGKLLRFVSTSCITPNFPYRPLQGRTIKGFDLLSDYLSSQKPALHPENDNDKANITDVKPDVEFMLFLGDFIYADVPVYTGEDKESYRRLYRRNYQSPSFRKVYERLPILFTYDDHEIINNFDGNGNDSKIPYPSASDAFRLYSAESNYDSNAEDTHYYNFRYGDIAFFVMDTRRYRSDKSEDPSTRTMLGDTQLAALHDWLAQVNHTATFKFVVSSVPFTSLWTHDAQIDSWAAYPTEKETLLSAMYSVPNVFILSGDRHEFASIEFNGNGTHSVMEFSTSPLSMFYIPFVRTLTKESNATVTKEFQITQQDENGNQTIVTHTQEIPRERVIKYVPEGNYKWSTFEVDTRDHDKPTLRVELMVNGKPAYNYEIVGAPVQLQSSSTAIGAFVASGVKDFFSKIGMSPGKWF</sequence>
<accession>A0AAW0DDS4</accession>
<evidence type="ECO:0000259" key="2">
    <source>
        <dbReference type="Pfam" id="PF09423"/>
    </source>
</evidence>